<name>A0A2W7P7F5_9BURK</name>
<dbReference type="PROSITE" id="PS51257">
    <property type="entry name" value="PROKAR_LIPOPROTEIN"/>
    <property type="match status" value="1"/>
</dbReference>
<proteinExistence type="predicted"/>
<gene>
    <name evidence="1" type="ORF">C7416_102188</name>
</gene>
<evidence type="ECO:0000313" key="1">
    <source>
        <dbReference type="EMBL" id="PZX32028.1"/>
    </source>
</evidence>
<dbReference type="Proteomes" id="UP000249638">
    <property type="component" value="Unassembled WGS sequence"/>
</dbReference>
<protein>
    <submittedName>
        <fullName evidence="1">Uncharacterized protein</fullName>
    </submittedName>
</protein>
<dbReference type="EMBL" id="QKZN01000002">
    <property type="protein sequence ID" value="PZX32028.1"/>
    <property type="molecule type" value="Genomic_DNA"/>
</dbReference>
<comment type="caution">
    <text evidence="1">The sequence shown here is derived from an EMBL/GenBank/DDBJ whole genome shotgun (WGS) entry which is preliminary data.</text>
</comment>
<reference evidence="1" key="1">
    <citation type="submission" date="2018-06" db="EMBL/GenBank/DDBJ databases">
        <title>Genomic Encyclopedia of Type Strains, Phase IV (KMG-V): Genome sequencing to study the core and pangenomes of soil and plant-associated prokaryotes.</title>
        <authorList>
            <person name="Whitman W."/>
        </authorList>
    </citation>
    <scope>NUCLEOTIDE SEQUENCE [LARGE SCALE GENOMIC DNA]</scope>
    <source>
        <strain evidence="1">MLR2-44</strain>
    </source>
</reference>
<accession>A0A2W7P7F5</accession>
<dbReference type="RefSeq" id="WP_111517635.1">
    <property type="nucleotide sequence ID" value="NZ_QEKP01000002.1"/>
</dbReference>
<keyword evidence="2" id="KW-1185">Reference proteome</keyword>
<organism evidence="1 2">
    <name type="scientific">Cupriavidus phytorum</name>
    <dbReference type="NCBI Taxonomy" id="3024399"/>
    <lineage>
        <taxon>Bacteria</taxon>
        <taxon>Pseudomonadati</taxon>
        <taxon>Pseudomonadota</taxon>
        <taxon>Betaproteobacteria</taxon>
        <taxon>Burkholderiales</taxon>
        <taxon>Burkholderiaceae</taxon>
        <taxon>Cupriavidus</taxon>
    </lineage>
</organism>
<sequence length="119" mass="12832">MKKNIVVAGLALLAAQGCATKNYGTQAPLTDFERQTLTCREIELEQAKVQGFRAKIEGQSVRLDARDFVPWNFGIGNHIAYTEAVESADQRAQQLQAAAKEKGCAAASAPKPEPAISSR</sequence>
<evidence type="ECO:0000313" key="2">
    <source>
        <dbReference type="Proteomes" id="UP000249638"/>
    </source>
</evidence>
<dbReference type="AlphaFoldDB" id="A0A2W7P7F5"/>